<reference evidence="3" key="1">
    <citation type="journal article" date="2020" name="Nat. Genet.">
        <title>Genomic diversifications of five Gossypium allopolyploid species and their impact on cotton improvement.</title>
        <authorList>
            <person name="Chen Z.J."/>
            <person name="Sreedasyam A."/>
            <person name="Ando A."/>
            <person name="Song Q."/>
            <person name="De Santiago L.M."/>
            <person name="Hulse-Kemp A.M."/>
            <person name="Ding M."/>
            <person name="Ye W."/>
            <person name="Kirkbride R.C."/>
            <person name="Jenkins J."/>
            <person name="Plott C."/>
            <person name="Lovell J."/>
            <person name="Lin Y.M."/>
            <person name="Vaughn R."/>
            <person name="Liu B."/>
            <person name="Simpson S."/>
            <person name="Scheffler B.E."/>
            <person name="Wen L."/>
            <person name="Saski C.A."/>
            <person name="Grover C.E."/>
            <person name="Hu G."/>
            <person name="Conover J.L."/>
            <person name="Carlson J.W."/>
            <person name="Shu S."/>
            <person name="Boston L.B."/>
            <person name="Williams M."/>
            <person name="Peterson D.G."/>
            <person name="McGee K."/>
            <person name="Jones D.C."/>
            <person name="Wendel J.F."/>
            <person name="Stelly D.M."/>
            <person name="Grimwood J."/>
            <person name="Schmutz J."/>
        </authorList>
    </citation>
    <scope>NUCLEOTIDE SEQUENCE [LARGE SCALE GENOMIC DNA]</scope>
    <source>
        <strain evidence="3">cv. TM-1</strain>
    </source>
</reference>
<dbReference type="Proteomes" id="UP000818029">
    <property type="component" value="Chromosome A04"/>
</dbReference>
<sequence length="152" mass="17684">MAQIKRMECQLEIKSSADKFFDAYKTKAQLMPKMANQIVRDVKLVEGSGWDSESSVRQWYFVAGGKLETCKEMMEKVDDKDRTVVYKLVEGEIMKAFKSWNSILNVMPMREGSLVKWTMEFEKQNDDVPDPVKYGEFLTTWAKNVDTYLLNV</sequence>
<keyword evidence="3" id="KW-1185">Reference proteome</keyword>
<organism evidence="3 4">
    <name type="scientific">Gossypium hirsutum</name>
    <name type="common">Upland cotton</name>
    <name type="synonym">Gossypium mexicanum</name>
    <dbReference type="NCBI Taxonomy" id="3635"/>
    <lineage>
        <taxon>Eukaryota</taxon>
        <taxon>Viridiplantae</taxon>
        <taxon>Streptophyta</taxon>
        <taxon>Embryophyta</taxon>
        <taxon>Tracheophyta</taxon>
        <taxon>Spermatophyta</taxon>
        <taxon>Magnoliopsida</taxon>
        <taxon>eudicotyledons</taxon>
        <taxon>Gunneridae</taxon>
        <taxon>Pentapetalae</taxon>
        <taxon>rosids</taxon>
        <taxon>malvids</taxon>
        <taxon>Malvales</taxon>
        <taxon>Malvaceae</taxon>
        <taxon>Malvoideae</taxon>
        <taxon>Gossypium</taxon>
    </lineage>
</organism>
<dbReference type="SUPFAM" id="SSF55961">
    <property type="entry name" value="Bet v1-like"/>
    <property type="match status" value="1"/>
</dbReference>
<comment type="similarity">
    <text evidence="1">Belongs to the MLP family.</text>
</comment>
<dbReference type="PaxDb" id="3635-A0A1U8NMM4"/>
<dbReference type="InterPro" id="IPR000916">
    <property type="entry name" value="Bet_v_I/MLP"/>
</dbReference>
<dbReference type="SMART" id="SM01037">
    <property type="entry name" value="Bet_v_1"/>
    <property type="match status" value="1"/>
</dbReference>
<dbReference type="PANTHER" id="PTHR31338:SF16">
    <property type="entry name" value="POLYKETIDE CYCLASE_DEHYDRASE AND LIPID TRANSPORT SUPERFAMILY PROTEIN"/>
    <property type="match status" value="1"/>
</dbReference>
<dbReference type="InterPro" id="IPR023393">
    <property type="entry name" value="START-like_dom_sf"/>
</dbReference>
<evidence type="ECO:0000256" key="1">
    <source>
        <dbReference type="ARBA" id="ARBA00038242"/>
    </source>
</evidence>
<evidence type="ECO:0000313" key="4">
    <source>
        <dbReference type="RefSeq" id="XP_016739184.1"/>
    </source>
</evidence>
<dbReference type="GO" id="GO:0006952">
    <property type="term" value="P:defense response"/>
    <property type="evidence" value="ECO:0007669"/>
    <property type="project" value="InterPro"/>
</dbReference>
<evidence type="ECO:0000313" key="3">
    <source>
        <dbReference type="Proteomes" id="UP000818029"/>
    </source>
</evidence>
<dbReference type="Gene3D" id="3.30.530.20">
    <property type="match status" value="1"/>
</dbReference>
<dbReference type="InterPro" id="IPR052006">
    <property type="entry name" value="MLP-like"/>
</dbReference>
<protein>
    <submittedName>
        <fullName evidence="4">Kirola</fullName>
    </submittedName>
</protein>
<dbReference type="GeneID" id="107948999"/>
<dbReference type="OrthoDB" id="1072116at2759"/>
<dbReference type="PANTHER" id="PTHR31338">
    <property type="entry name" value="POLYKETIDE CYCLASE/DEHYDRASE AND LIPID TRANSPORT SUPERFAMILY PROTEIN"/>
    <property type="match status" value="1"/>
</dbReference>
<dbReference type="SMR" id="A0A1U8NMM4"/>
<evidence type="ECO:0000259" key="2">
    <source>
        <dbReference type="SMART" id="SM01037"/>
    </source>
</evidence>
<proteinExistence type="inferred from homology"/>
<dbReference type="CDD" id="cd07816">
    <property type="entry name" value="Bet_v1-like"/>
    <property type="match status" value="1"/>
</dbReference>
<dbReference type="AlphaFoldDB" id="A0A1U8NMM4"/>
<name>A0A1U8NMM4_GOSHI</name>
<gene>
    <name evidence="4" type="primary">LOC107948999</name>
</gene>
<dbReference type="RefSeq" id="XP_016739184.1">
    <property type="nucleotide sequence ID" value="XM_016883695.2"/>
</dbReference>
<dbReference type="KEGG" id="ghi:107948999"/>
<accession>A0A1U8NMM4</accession>
<feature type="domain" description="Bet v I/Major latex protein" evidence="2">
    <location>
        <begin position="2"/>
        <end position="152"/>
    </location>
</feature>
<dbReference type="STRING" id="3635.A0A1U8NMM4"/>
<dbReference type="Pfam" id="PF00407">
    <property type="entry name" value="Bet_v_1"/>
    <property type="match status" value="1"/>
</dbReference>
<dbReference type="OMA" id="PKMANQI"/>
<reference evidence="4" key="2">
    <citation type="submission" date="2025-08" db="UniProtKB">
        <authorList>
            <consortium name="RefSeq"/>
        </authorList>
    </citation>
    <scope>IDENTIFICATION</scope>
</reference>